<reference evidence="1 2" key="1">
    <citation type="submission" date="2017-01" db="EMBL/GenBank/DDBJ databases">
        <authorList>
            <person name="Mah S.A."/>
            <person name="Swanson W.J."/>
            <person name="Moy G.W."/>
            <person name="Vacquier V.D."/>
        </authorList>
    </citation>
    <scope>NUCLEOTIDE SEQUENCE [LARGE SCALE GENOMIC DNA]</scope>
    <source>
        <strain evidence="1 2">DSM 22694</strain>
    </source>
</reference>
<keyword evidence="2" id="KW-1185">Reference proteome</keyword>
<sequence length="227" mass="25079">MSYYDNVNQTILDLIPVTATSICEFGCGAGALARAVRVNTPNIYYVGVEIAEDQLALASEILDMGLLRNIDHVKDWDSDEELSLALPLNSFDHVILGDVLEHLYDPQLVMNEAARRLKPGGCAIVCIPNVQHWSVFANLVAGSWPRQDSGLFDRTHIRWFTLEDMVHLVESAGLSVETVVPRIFDEPKGLSVMEDLEALALNLSVSPDALIHRGMVLQFVLVGRKAL</sequence>
<gene>
    <name evidence="1" type="ORF">RS694_19440</name>
</gene>
<dbReference type="AlphaFoldDB" id="A0A1P8KEL3"/>
<organism evidence="1 2">
    <name type="scientific">Rhodoferax saidenbachensis</name>
    <dbReference type="NCBI Taxonomy" id="1484693"/>
    <lineage>
        <taxon>Bacteria</taxon>
        <taxon>Pseudomonadati</taxon>
        <taxon>Pseudomonadota</taxon>
        <taxon>Betaproteobacteria</taxon>
        <taxon>Burkholderiales</taxon>
        <taxon>Comamonadaceae</taxon>
        <taxon>Rhodoferax</taxon>
    </lineage>
</organism>
<dbReference type="CDD" id="cd02440">
    <property type="entry name" value="AdoMet_MTases"/>
    <property type="match status" value="1"/>
</dbReference>
<dbReference type="KEGG" id="rsb:RS694_19440"/>
<dbReference type="PANTHER" id="PTHR43861">
    <property type="entry name" value="TRANS-ACONITATE 2-METHYLTRANSFERASE-RELATED"/>
    <property type="match status" value="1"/>
</dbReference>
<dbReference type="Proteomes" id="UP000186110">
    <property type="component" value="Chromosome"/>
</dbReference>
<name>A0A1P8KEL3_9BURK</name>
<evidence type="ECO:0000313" key="2">
    <source>
        <dbReference type="Proteomes" id="UP000186110"/>
    </source>
</evidence>
<protein>
    <recommendedName>
        <fullName evidence="3">SAM-dependent methyltransferase</fullName>
    </recommendedName>
</protein>
<dbReference type="InterPro" id="IPR029063">
    <property type="entry name" value="SAM-dependent_MTases_sf"/>
</dbReference>
<dbReference type="Pfam" id="PF13489">
    <property type="entry name" value="Methyltransf_23"/>
    <property type="match status" value="1"/>
</dbReference>
<dbReference type="RefSeq" id="WP_076069936.1">
    <property type="nucleotide sequence ID" value="NZ_CP019239.1"/>
</dbReference>
<dbReference type="EMBL" id="CP019239">
    <property type="protein sequence ID" value="APW44477.1"/>
    <property type="molecule type" value="Genomic_DNA"/>
</dbReference>
<accession>A0A1P8KEL3</accession>
<dbReference type="STRING" id="1484693.RS694_19440"/>
<proteinExistence type="predicted"/>
<evidence type="ECO:0000313" key="1">
    <source>
        <dbReference type="EMBL" id="APW44477.1"/>
    </source>
</evidence>
<dbReference type="Gene3D" id="3.40.50.150">
    <property type="entry name" value="Vaccinia Virus protein VP39"/>
    <property type="match status" value="1"/>
</dbReference>
<evidence type="ECO:0008006" key="3">
    <source>
        <dbReference type="Google" id="ProtNLM"/>
    </source>
</evidence>
<dbReference type="SUPFAM" id="SSF53335">
    <property type="entry name" value="S-adenosyl-L-methionine-dependent methyltransferases"/>
    <property type="match status" value="1"/>
</dbReference>